<evidence type="ECO:0000313" key="3">
    <source>
        <dbReference type="Proteomes" id="UP000198916"/>
    </source>
</evidence>
<keyword evidence="3" id="KW-1185">Reference proteome</keyword>
<accession>A0A1H7JC27</accession>
<evidence type="ECO:0000313" key="2">
    <source>
        <dbReference type="EMBL" id="SEK71924.1"/>
    </source>
</evidence>
<reference evidence="3" key="1">
    <citation type="submission" date="2016-10" db="EMBL/GenBank/DDBJ databases">
        <authorList>
            <person name="Varghese N."/>
            <person name="Submissions S."/>
        </authorList>
    </citation>
    <scope>NUCLEOTIDE SEQUENCE [LARGE SCALE GENOMIC DNA]</scope>
    <source>
        <strain evidence="3">Jip14</strain>
    </source>
</reference>
<dbReference type="OrthoDB" id="2738538at2"/>
<sequence>MNTMYFSLTKILIPSFIFLSGGFTVLAQPTALPAEDIKRAIEAMLPEGEMTAAIADNMKYKLTLSIASDGTKIWFYTYDSSSPQPSMLDLTSINLEKNVVIIGGLELVYAGKVIVTDDKNNLQSKWQGHCWSFEEHDGRDSRRYRFTLGRLDRSGQTYLHIQIKEIENGERKRWLDYPLLF</sequence>
<feature type="chain" id="PRO_5011559391" evidence="1">
    <location>
        <begin position="28"/>
        <end position="181"/>
    </location>
</feature>
<dbReference type="RefSeq" id="WP_090603761.1">
    <property type="nucleotide sequence ID" value="NZ_FNZR01000002.1"/>
</dbReference>
<feature type="signal peptide" evidence="1">
    <location>
        <begin position="1"/>
        <end position="27"/>
    </location>
</feature>
<dbReference type="STRING" id="332977.SAMN05421740_102509"/>
<keyword evidence="1" id="KW-0732">Signal</keyword>
<protein>
    <submittedName>
        <fullName evidence="2">Uncharacterized protein</fullName>
    </submittedName>
</protein>
<evidence type="ECO:0000256" key="1">
    <source>
        <dbReference type="SAM" id="SignalP"/>
    </source>
</evidence>
<gene>
    <name evidence="2" type="ORF">SAMN05421740_102509</name>
</gene>
<dbReference type="EMBL" id="FNZR01000002">
    <property type="protein sequence ID" value="SEK71924.1"/>
    <property type="molecule type" value="Genomic_DNA"/>
</dbReference>
<dbReference type="AlphaFoldDB" id="A0A1H7JC27"/>
<name>A0A1H7JC27_9SPHI</name>
<dbReference type="Proteomes" id="UP000198916">
    <property type="component" value="Unassembled WGS sequence"/>
</dbReference>
<organism evidence="2 3">
    <name type="scientific">Parapedobacter koreensis</name>
    <dbReference type="NCBI Taxonomy" id="332977"/>
    <lineage>
        <taxon>Bacteria</taxon>
        <taxon>Pseudomonadati</taxon>
        <taxon>Bacteroidota</taxon>
        <taxon>Sphingobacteriia</taxon>
        <taxon>Sphingobacteriales</taxon>
        <taxon>Sphingobacteriaceae</taxon>
        <taxon>Parapedobacter</taxon>
    </lineage>
</organism>
<proteinExistence type="predicted"/>